<sequence length="174" mass="19464">MLAKAFHNIFSSHFRTQNLQSQLMRNSRHGILRLSTSRSFTNSTSNSANSTASTKASSKKSTFYSNLKNIKKPVTATKLIVAGIAIFLSGDFANAWYQNKYNKNLLKNTIEKGTQPVTDILDNEFIPRPLLIKRFKEILQPDKDQSFYHVICGEKGTGKTILATVASREVGQGY</sequence>
<dbReference type="OrthoDB" id="511599at2759"/>
<gene>
    <name evidence="1" type="ORF">CHRIB12_LOCUS1378</name>
</gene>
<accession>A0A916DYN6</accession>
<name>A0A916DYN6_9GLOM</name>
<dbReference type="EMBL" id="CAGKOT010000002">
    <property type="protein sequence ID" value="CAB5308950.1"/>
    <property type="molecule type" value="Genomic_DNA"/>
</dbReference>
<dbReference type="VEuPathDB" id="FungiDB:RhiirFUN_008048"/>
<organism evidence="1 2">
    <name type="scientific">Rhizophagus irregularis</name>
    <dbReference type="NCBI Taxonomy" id="588596"/>
    <lineage>
        <taxon>Eukaryota</taxon>
        <taxon>Fungi</taxon>
        <taxon>Fungi incertae sedis</taxon>
        <taxon>Mucoromycota</taxon>
        <taxon>Glomeromycotina</taxon>
        <taxon>Glomeromycetes</taxon>
        <taxon>Glomerales</taxon>
        <taxon>Glomeraceae</taxon>
        <taxon>Rhizophagus</taxon>
    </lineage>
</organism>
<evidence type="ECO:0000313" key="1">
    <source>
        <dbReference type="EMBL" id="CAB5308950.1"/>
    </source>
</evidence>
<reference evidence="1" key="1">
    <citation type="submission" date="2020-05" db="EMBL/GenBank/DDBJ databases">
        <authorList>
            <person name="Rincon C."/>
            <person name="Sanders R I."/>
            <person name="Robbins C."/>
            <person name="Chaturvedi A."/>
        </authorList>
    </citation>
    <scope>NUCLEOTIDE SEQUENCE</scope>
    <source>
        <strain evidence="1">CHB12</strain>
    </source>
</reference>
<comment type="caution">
    <text evidence="1">The sequence shown here is derived from an EMBL/GenBank/DDBJ whole genome shotgun (WGS) entry which is preliminary data.</text>
</comment>
<evidence type="ECO:0008006" key="3">
    <source>
        <dbReference type="Google" id="ProtNLM"/>
    </source>
</evidence>
<dbReference type="AlphaFoldDB" id="A0A916DYN6"/>
<proteinExistence type="predicted"/>
<evidence type="ECO:0000313" key="2">
    <source>
        <dbReference type="Proteomes" id="UP000684084"/>
    </source>
</evidence>
<dbReference type="Proteomes" id="UP000684084">
    <property type="component" value="Unassembled WGS sequence"/>
</dbReference>
<protein>
    <recommendedName>
        <fullName evidence="3">ATPase AAA-type core domain-containing protein</fullName>
    </recommendedName>
</protein>